<evidence type="ECO:0000313" key="4">
    <source>
        <dbReference type="EMBL" id="PJJ56356.1"/>
    </source>
</evidence>
<evidence type="ECO:0000313" key="5">
    <source>
        <dbReference type="Proteomes" id="UP000230842"/>
    </source>
</evidence>
<organism evidence="4 5">
    <name type="scientific">Mumia flava</name>
    <dbReference type="NCBI Taxonomy" id="1348852"/>
    <lineage>
        <taxon>Bacteria</taxon>
        <taxon>Bacillati</taxon>
        <taxon>Actinomycetota</taxon>
        <taxon>Actinomycetes</taxon>
        <taxon>Propionibacteriales</taxon>
        <taxon>Nocardioidaceae</taxon>
        <taxon>Mumia</taxon>
    </lineage>
</organism>
<keyword evidence="2" id="KW-1133">Transmembrane helix</keyword>
<feature type="compositionally biased region" description="Basic and acidic residues" evidence="1">
    <location>
        <begin position="434"/>
        <end position="444"/>
    </location>
</feature>
<dbReference type="AlphaFoldDB" id="A0A2M9BEI1"/>
<keyword evidence="2" id="KW-0812">Transmembrane</keyword>
<dbReference type="OrthoDB" id="4350202at2"/>
<comment type="caution">
    <text evidence="4">The sequence shown here is derived from an EMBL/GenBank/DDBJ whole genome shotgun (WGS) entry which is preliminary data.</text>
</comment>
<dbReference type="EMBL" id="PGEZ01000001">
    <property type="protein sequence ID" value="PJJ56356.1"/>
    <property type="molecule type" value="Genomic_DNA"/>
</dbReference>
<evidence type="ECO:0008006" key="6">
    <source>
        <dbReference type="Google" id="ProtNLM"/>
    </source>
</evidence>
<keyword evidence="2" id="KW-0472">Membrane</keyword>
<accession>A0A2M9BEI1</accession>
<feature type="transmembrane region" description="Helical" evidence="2">
    <location>
        <begin position="257"/>
        <end position="277"/>
    </location>
</feature>
<keyword evidence="5" id="KW-1185">Reference proteome</keyword>
<proteinExistence type="predicted"/>
<sequence length="444" mass="45594">MSRRLLWLLVPLVLALTAVPTAHAADTADGAEDGPGLGATASPGAGAPGDRIHIDGAGWPALTQIQAVVCGDLAVGGSAACDQTTAILAVANVDGEIDLDMVVGNPPKPCPCVVRVASYTGPALAVDIPFVVSGHPTGTPPSAALPIPSLRVTDVRLEGDGGIAGLFGASPERTLVVTVENVGNAPAVNPEVKIGVGRSDRTEPTVITERNVTIEPLQSVDIETTVALPFAAFGTYHVVGVVGQGEAGTSFSTTWKAYPWGLVALNVIGVVLLVWGIRRRMAARRARPTVDAARRAEIASRPYPLPDVVYVEAIGGFLVSPAAVGRTGLIKKLDGRLESEDLEALLRDPGLATGTTVLRGAGESSARDGAAVVDLAALDAWLVRGSARRRADVGMQVLDPLAPPLPTDPDAGGGPAEAPATTDAVVDIDAADGWLDRRQRKESS</sequence>
<evidence type="ECO:0000256" key="1">
    <source>
        <dbReference type="SAM" id="MobiDB-lite"/>
    </source>
</evidence>
<feature type="signal peptide" evidence="3">
    <location>
        <begin position="1"/>
        <end position="24"/>
    </location>
</feature>
<feature type="compositionally biased region" description="Low complexity" evidence="1">
    <location>
        <begin position="416"/>
        <end position="432"/>
    </location>
</feature>
<evidence type="ECO:0000256" key="3">
    <source>
        <dbReference type="SAM" id="SignalP"/>
    </source>
</evidence>
<dbReference type="Proteomes" id="UP000230842">
    <property type="component" value="Unassembled WGS sequence"/>
</dbReference>
<feature type="chain" id="PRO_5014954945" description="CARDB domain-containing protein" evidence="3">
    <location>
        <begin position="25"/>
        <end position="444"/>
    </location>
</feature>
<feature type="region of interest" description="Disordered" evidence="1">
    <location>
        <begin position="399"/>
        <end position="444"/>
    </location>
</feature>
<keyword evidence="3" id="KW-0732">Signal</keyword>
<name>A0A2M9BEI1_9ACTN</name>
<dbReference type="RefSeq" id="WP_100414354.1">
    <property type="nucleotide sequence ID" value="NZ_PGEZ01000001.1"/>
</dbReference>
<evidence type="ECO:0000256" key="2">
    <source>
        <dbReference type="SAM" id="Phobius"/>
    </source>
</evidence>
<reference evidence="4 5" key="1">
    <citation type="submission" date="2017-11" db="EMBL/GenBank/DDBJ databases">
        <title>Genomic Encyclopedia of Archaeal and Bacterial Type Strains, Phase II (KMG-II): From Individual Species to Whole Genera.</title>
        <authorList>
            <person name="Goeker M."/>
        </authorList>
    </citation>
    <scope>NUCLEOTIDE SEQUENCE [LARGE SCALE GENOMIC DNA]</scope>
    <source>
        <strain evidence="4 5">DSM 27763</strain>
    </source>
</reference>
<gene>
    <name evidence="4" type="ORF">CLV56_0562</name>
</gene>
<protein>
    <recommendedName>
        <fullName evidence="6">CARDB domain-containing protein</fullName>
    </recommendedName>
</protein>